<keyword evidence="4 7" id="KW-0378">Hydrolase</keyword>
<evidence type="ECO:0000256" key="7">
    <source>
        <dbReference type="RuleBase" id="RU003435"/>
    </source>
</evidence>
<dbReference type="InterPro" id="IPR024077">
    <property type="entry name" value="Neurolysin/TOP_dom2"/>
</dbReference>
<dbReference type="GO" id="GO:0005829">
    <property type="term" value="C:cytosol"/>
    <property type="evidence" value="ECO:0007669"/>
    <property type="project" value="TreeGrafter"/>
</dbReference>
<dbReference type="STRING" id="393921.HQ45_03595"/>
<dbReference type="AlphaFoldDB" id="A0A0A2FII6"/>
<keyword evidence="6 7" id="KW-0482">Metalloprotease</keyword>
<evidence type="ECO:0000256" key="3">
    <source>
        <dbReference type="ARBA" id="ARBA00022723"/>
    </source>
</evidence>
<evidence type="ECO:0000256" key="5">
    <source>
        <dbReference type="ARBA" id="ARBA00022833"/>
    </source>
</evidence>
<dbReference type="EC" id="3.4.15.5" evidence="9"/>
<dbReference type="KEGG" id="pcre:NCTC12858_01797"/>
<name>A0A0A2FII6_9PORP</name>
<keyword evidence="10" id="KW-1185">Reference proteome</keyword>
<dbReference type="InterPro" id="IPR001567">
    <property type="entry name" value="Pept_M3A_M3B_dom"/>
</dbReference>
<dbReference type="GO" id="GO:0004180">
    <property type="term" value="F:carboxypeptidase activity"/>
    <property type="evidence" value="ECO:0007669"/>
    <property type="project" value="UniProtKB-KW"/>
</dbReference>
<dbReference type="GO" id="GO:0004222">
    <property type="term" value="F:metalloendopeptidase activity"/>
    <property type="evidence" value="ECO:0007669"/>
    <property type="project" value="InterPro"/>
</dbReference>
<dbReference type="Gene3D" id="1.20.1050.40">
    <property type="entry name" value="Endopeptidase. Chain P, domain 1"/>
    <property type="match status" value="1"/>
</dbReference>
<evidence type="ECO:0000256" key="6">
    <source>
        <dbReference type="ARBA" id="ARBA00023049"/>
    </source>
</evidence>
<evidence type="ECO:0000256" key="4">
    <source>
        <dbReference type="ARBA" id="ARBA00022801"/>
    </source>
</evidence>
<organism evidence="9 10">
    <name type="scientific">Porphyromonas crevioricanis</name>
    <dbReference type="NCBI Taxonomy" id="393921"/>
    <lineage>
        <taxon>Bacteria</taxon>
        <taxon>Pseudomonadati</taxon>
        <taxon>Bacteroidota</taxon>
        <taxon>Bacteroidia</taxon>
        <taxon>Bacteroidales</taxon>
        <taxon>Porphyromonadaceae</taxon>
        <taxon>Porphyromonas</taxon>
    </lineage>
</organism>
<dbReference type="SUPFAM" id="SSF55486">
    <property type="entry name" value="Metalloproteases ('zincins'), catalytic domain"/>
    <property type="match status" value="1"/>
</dbReference>
<dbReference type="CDD" id="cd06456">
    <property type="entry name" value="M3A_DCP"/>
    <property type="match status" value="1"/>
</dbReference>
<evidence type="ECO:0000259" key="8">
    <source>
        <dbReference type="Pfam" id="PF01432"/>
    </source>
</evidence>
<dbReference type="InterPro" id="IPR045090">
    <property type="entry name" value="Pept_M3A_M3B"/>
</dbReference>
<feature type="domain" description="Peptidase M3A/M3B catalytic" evidence="8">
    <location>
        <begin position="240"/>
        <end position="690"/>
    </location>
</feature>
<dbReference type="RefSeq" id="WP_023940869.1">
    <property type="nucleotide sequence ID" value="NZ_JQJB01000006.1"/>
</dbReference>
<dbReference type="Gene3D" id="3.40.390.10">
    <property type="entry name" value="Collagenase (Catalytic Domain)"/>
    <property type="match status" value="1"/>
</dbReference>
<dbReference type="OrthoDB" id="9773538at2"/>
<dbReference type="InterPro" id="IPR034005">
    <property type="entry name" value="M3A_DCP"/>
</dbReference>
<dbReference type="PANTHER" id="PTHR43660">
    <property type="entry name" value="DIPEPTIDYL CARBOXYPEPTIDASE"/>
    <property type="match status" value="1"/>
</dbReference>
<dbReference type="Pfam" id="PF01432">
    <property type="entry name" value="Peptidase_M3"/>
    <property type="match status" value="1"/>
</dbReference>
<evidence type="ECO:0000313" key="10">
    <source>
        <dbReference type="Proteomes" id="UP000249300"/>
    </source>
</evidence>
<dbReference type="GO" id="GO:0046872">
    <property type="term" value="F:metal ion binding"/>
    <property type="evidence" value="ECO:0007669"/>
    <property type="project" value="UniProtKB-UniRule"/>
</dbReference>
<reference evidence="9 10" key="1">
    <citation type="submission" date="2018-06" db="EMBL/GenBank/DDBJ databases">
        <authorList>
            <consortium name="Pathogen Informatics"/>
            <person name="Doyle S."/>
        </authorList>
    </citation>
    <scope>NUCLEOTIDE SEQUENCE [LARGE SCALE GENOMIC DNA]</scope>
    <source>
        <strain evidence="9 10">NCTC12858</strain>
    </source>
</reference>
<dbReference type="InterPro" id="IPR024080">
    <property type="entry name" value="Neurolysin/TOP_N"/>
</dbReference>
<dbReference type="GO" id="GO:0006508">
    <property type="term" value="P:proteolysis"/>
    <property type="evidence" value="ECO:0007669"/>
    <property type="project" value="UniProtKB-KW"/>
</dbReference>
<gene>
    <name evidence="9" type="primary">dcp_2</name>
    <name evidence="9" type="ORF">NCTC12858_01797</name>
</gene>
<dbReference type="FunFam" id="3.40.390.10:FF:000009">
    <property type="entry name" value="Oligopeptidase A"/>
    <property type="match status" value="1"/>
</dbReference>
<dbReference type="Proteomes" id="UP000249300">
    <property type="component" value="Chromosome 1"/>
</dbReference>
<keyword evidence="2 7" id="KW-0645">Protease</keyword>
<sequence>MNYLKESYCGAKKAGAILLAPFDTLHGSYPFDRIQEEDYLPAFEQAIRFKRAEIDRIITNPEPPTFANTLLALENCGEDMERVAGVFFNLLHSDSNDNLMAISEEILPKLTELSTYISLNELLFRRIEAIYKQRESLGLTDEENRLLTRCYEGFVDSGALLPEEKKQELRDIAQELSKLTLQVGQNALRDEKRFTLLITNPEDVAGMPQTVLDAAHHKAKEKGNEGGWLFDLTAPSYSPFMQHCPNSELRRQMYIARMTVGATDNEYDNRPHIISIANLRRRTAQIMGYPSFAQMVLKDRMAETPANVYALLDRLLTAYKPTAREEVAKIEELAAESGIEKGSLHIWDWAYWAERYKQKYYELDDEMLRPYFPLNRVIEGVFGLAERLYGISFCPSSVSVYHPDVKAYEVKDFDGSYLGLFYTDFFPRAGKQSGAWMNNFQEQYRTAEGEDHRPHIVLVMNFTPPAPDKPSLLTIGEVNTFLHEFGHALHGLFSRCRFGSLSGTSVVRDFVELPSQLMENWAIQPEWLNSFAAHYQTGEPIPIELLDKLRASRHFLTAYACCRQLSFGYLDMAWHTIEQDLPSDLDIKTYEEDAWSKALVLPPSPPETMMSPSFGHIFSGGYAAGYYGYKWSEVLDADAFAAFKEEGLFSREVAERFRHCILEQGDMRDAMELYETFRGRKPSIEAMMERDGIAVGAKVE</sequence>
<dbReference type="InterPro" id="IPR024079">
    <property type="entry name" value="MetalloPept_cat_dom_sf"/>
</dbReference>
<comment type="similarity">
    <text evidence="1 7">Belongs to the peptidase M3 family.</text>
</comment>
<evidence type="ECO:0000256" key="2">
    <source>
        <dbReference type="ARBA" id="ARBA00022670"/>
    </source>
</evidence>
<dbReference type="PANTHER" id="PTHR43660:SF1">
    <property type="entry name" value="DIPEPTIDYL CARBOXYPEPTIDASE"/>
    <property type="match status" value="1"/>
</dbReference>
<keyword evidence="5 7" id="KW-0862">Zinc</keyword>
<dbReference type="eggNOG" id="COG0339">
    <property type="taxonomic scope" value="Bacteria"/>
</dbReference>
<protein>
    <submittedName>
        <fullName evidence="9">Peptidyl-dipeptidase dcp</fullName>
        <ecNumber evidence="9">3.4.15.5</ecNumber>
    </submittedName>
</protein>
<dbReference type="Gene3D" id="1.10.1370.10">
    <property type="entry name" value="Neurolysin, domain 3"/>
    <property type="match status" value="1"/>
</dbReference>
<dbReference type="GO" id="GO:0008241">
    <property type="term" value="F:peptidyl-dipeptidase activity"/>
    <property type="evidence" value="ECO:0007669"/>
    <property type="project" value="UniProtKB-EC"/>
</dbReference>
<evidence type="ECO:0000256" key="1">
    <source>
        <dbReference type="ARBA" id="ARBA00006040"/>
    </source>
</evidence>
<keyword evidence="9" id="KW-0121">Carboxypeptidase</keyword>
<keyword evidence="3 7" id="KW-0479">Metal-binding</keyword>
<accession>A0A0A2FII6</accession>
<proteinExistence type="inferred from homology"/>
<evidence type="ECO:0000313" key="9">
    <source>
        <dbReference type="EMBL" id="SQH73919.1"/>
    </source>
</evidence>
<comment type="cofactor">
    <cofactor evidence="7">
        <name>Zn(2+)</name>
        <dbReference type="ChEBI" id="CHEBI:29105"/>
    </cofactor>
    <text evidence="7">Binds 1 zinc ion.</text>
</comment>
<dbReference type="EMBL" id="LS483447">
    <property type="protein sequence ID" value="SQH73919.1"/>
    <property type="molecule type" value="Genomic_DNA"/>
</dbReference>